<evidence type="ECO:0000256" key="1">
    <source>
        <dbReference type="SAM" id="Phobius"/>
    </source>
</evidence>
<feature type="transmembrane region" description="Helical" evidence="1">
    <location>
        <begin position="150"/>
        <end position="168"/>
    </location>
</feature>
<keyword evidence="1" id="KW-0812">Transmembrane</keyword>
<keyword evidence="1" id="KW-1133">Transmembrane helix</keyword>
<reference evidence="2 3" key="1">
    <citation type="submission" date="2020-02" db="EMBL/GenBank/DDBJ databases">
        <title>Characterization of vanA genotype vancomycin-resistant Enterococcus saigonensis VE80.</title>
        <authorList>
            <person name="Harada T."/>
            <person name="Motooka D."/>
            <person name="Nakamura S."/>
            <person name="Yamamoto Y."/>
            <person name="Kawahara R."/>
            <person name="Kawatsu K."/>
        </authorList>
    </citation>
    <scope>NUCLEOTIDE SEQUENCE [LARGE SCALE GENOMIC DNA]</scope>
    <source>
        <strain evidence="2 3">VE80</strain>
    </source>
</reference>
<evidence type="ECO:0000313" key="2">
    <source>
        <dbReference type="EMBL" id="BCA84988.1"/>
    </source>
</evidence>
<evidence type="ECO:0000313" key="3">
    <source>
        <dbReference type="Proteomes" id="UP000502998"/>
    </source>
</evidence>
<dbReference type="EMBL" id="AP022822">
    <property type="protein sequence ID" value="BCA84988.1"/>
    <property type="molecule type" value="Genomic_DNA"/>
</dbReference>
<dbReference type="AlphaFoldDB" id="A0A679I5Z8"/>
<proteinExistence type="predicted"/>
<feature type="transmembrane region" description="Helical" evidence="1">
    <location>
        <begin position="113"/>
        <end position="138"/>
    </location>
</feature>
<name>A0A679I5Z8_9ENTE</name>
<dbReference type="KEGG" id="esg:EsVE80_05110"/>
<organism evidence="2 3">
    <name type="scientific">Enterococcus saigonensis</name>
    <dbReference type="NCBI Taxonomy" id="1805431"/>
    <lineage>
        <taxon>Bacteria</taxon>
        <taxon>Bacillati</taxon>
        <taxon>Bacillota</taxon>
        <taxon>Bacilli</taxon>
        <taxon>Lactobacillales</taxon>
        <taxon>Enterococcaceae</taxon>
        <taxon>Enterococcus</taxon>
    </lineage>
</organism>
<accession>A0A679I5Z8</accession>
<protein>
    <recommendedName>
        <fullName evidence="4">Niacin transporter NiaX</fullName>
    </recommendedName>
</protein>
<keyword evidence="3" id="KW-1185">Reference proteome</keyword>
<keyword evidence="1" id="KW-0472">Membrane</keyword>
<dbReference type="RefSeq" id="WP_173102355.1">
    <property type="nucleotide sequence ID" value="NZ_AP022822.1"/>
</dbReference>
<feature type="transmembrane region" description="Helical" evidence="1">
    <location>
        <begin position="75"/>
        <end position="93"/>
    </location>
</feature>
<feature type="transmembrane region" description="Helical" evidence="1">
    <location>
        <begin position="43"/>
        <end position="68"/>
    </location>
</feature>
<evidence type="ECO:0008006" key="4">
    <source>
        <dbReference type="Google" id="ProtNLM"/>
    </source>
</evidence>
<gene>
    <name evidence="2" type="ORF">EsVE80_05110</name>
</gene>
<dbReference type="Proteomes" id="UP000502998">
    <property type="component" value="Chromosome"/>
</dbReference>
<sequence length="209" mass="22530">MRNNSVRHLTIAALLIGLGIMIPMVMPKIVIGPASFTLASHVPLFIAMFFSPAVAIAVSLGTTFGFLVSGLPVIIALRALTHVIFATIGALYLQKNPQIVLQNGQFTLANVRFQIYNVILGLIHAAAEVVVVLAFNMINLGTPGTYDGGVFYFYFVLLGFGGVVHSLVDYNIAYFVAGTLSKHFDIPIFTKALKLQKSVMSNVKSALTK</sequence>